<feature type="compositionally biased region" description="Basic and acidic residues" evidence="1">
    <location>
        <begin position="141"/>
        <end position="168"/>
    </location>
</feature>
<gene>
    <name evidence="2" type="ORF">Syun_010290</name>
</gene>
<reference evidence="2 3" key="1">
    <citation type="submission" date="2024-01" db="EMBL/GenBank/DDBJ databases">
        <title>Genome assemblies of Stephania.</title>
        <authorList>
            <person name="Yang L."/>
        </authorList>
    </citation>
    <scope>NUCLEOTIDE SEQUENCE [LARGE SCALE GENOMIC DNA]</scope>
    <source>
        <strain evidence="2">YNDBR</strain>
        <tissue evidence="2">Leaf</tissue>
    </source>
</reference>
<evidence type="ECO:0000313" key="2">
    <source>
        <dbReference type="EMBL" id="KAK9151981.1"/>
    </source>
</evidence>
<dbReference type="AlphaFoldDB" id="A0AAP0KG92"/>
<comment type="caution">
    <text evidence="2">The sequence shown here is derived from an EMBL/GenBank/DDBJ whole genome shotgun (WGS) entry which is preliminary data.</text>
</comment>
<dbReference type="EMBL" id="JBBNAF010000004">
    <property type="protein sequence ID" value="KAK9151981.1"/>
    <property type="molecule type" value="Genomic_DNA"/>
</dbReference>
<evidence type="ECO:0000313" key="3">
    <source>
        <dbReference type="Proteomes" id="UP001420932"/>
    </source>
</evidence>
<protein>
    <submittedName>
        <fullName evidence="2">Uncharacterized protein</fullName>
    </submittedName>
</protein>
<keyword evidence="3" id="KW-1185">Reference proteome</keyword>
<dbReference type="Proteomes" id="UP001420932">
    <property type="component" value="Unassembled WGS sequence"/>
</dbReference>
<feature type="region of interest" description="Disordered" evidence="1">
    <location>
        <begin position="118"/>
        <end position="206"/>
    </location>
</feature>
<accession>A0AAP0KG92</accession>
<organism evidence="2 3">
    <name type="scientific">Stephania yunnanensis</name>
    <dbReference type="NCBI Taxonomy" id="152371"/>
    <lineage>
        <taxon>Eukaryota</taxon>
        <taxon>Viridiplantae</taxon>
        <taxon>Streptophyta</taxon>
        <taxon>Embryophyta</taxon>
        <taxon>Tracheophyta</taxon>
        <taxon>Spermatophyta</taxon>
        <taxon>Magnoliopsida</taxon>
        <taxon>Ranunculales</taxon>
        <taxon>Menispermaceae</taxon>
        <taxon>Menispermoideae</taxon>
        <taxon>Cissampelideae</taxon>
        <taxon>Stephania</taxon>
    </lineage>
</organism>
<name>A0AAP0KG92_9MAGN</name>
<sequence length="219" mass="23609">MIQAIIHEAKTSLELFTQSKASFDTIFPISTKEVAVTRGDGGTPITDRESSCVGVRRTCADLQVIVSRAVTNYLRKSPVGGLRRLVPGRGAQKTRAVLGPPRYGEATGSIMPVASVQPKGLSAERGGEEGTATPRKRLVKKSGDRERGRPDFGIKDEEPAFMRDEFARETPSSQAEGSKEDGFRKKEKKLKGDKKIDKGGKMSSKGGSLSAIYLAAIAR</sequence>
<proteinExistence type="predicted"/>
<evidence type="ECO:0000256" key="1">
    <source>
        <dbReference type="SAM" id="MobiDB-lite"/>
    </source>
</evidence>